<evidence type="ECO:0000256" key="8">
    <source>
        <dbReference type="ARBA" id="ARBA00037998"/>
    </source>
</evidence>
<keyword evidence="7 9" id="KW-0472">Membrane</keyword>
<keyword evidence="4 9" id="KW-0812">Transmembrane</keyword>
<feature type="transmembrane region" description="Helical" evidence="9">
    <location>
        <begin position="232"/>
        <end position="256"/>
    </location>
</feature>
<keyword evidence="6 9" id="KW-1133">Transmembrane helix</keyword>
<feature type="transmembrane region" description="Helical" evidence="9">
    <location>
        <begin position="191"/>
        <end position="212"/>
    </location>
</feature>
<evidence type="ECO:0000313" key="11">
    <source>
        <dbReference type="Proteomes" id="UP001596119"/>
    </source>
</evidence>
<evidence type="ECO:0000313" key="10">
    <source>
        <dbReference type="EMBL" id="MFC5950383.1"/>
    </source>
</evidence>
<organism evidence="10 11">
    <name type="scientific">Pseudonocardia lutea</name>
    <dbReference type="NCBI Taxonomy" id="2172015"/>
    <lineage>
        <taxon>Bacteria</taxon>
        <taxon>Bacillati</taxon>
        <taxon>Actinomycetota</taxon>
        <taxon>Actinomycetes</taxon>
        <taxon>Pseudonocardiales</taxon>
        <taxon>Pseudonocardiaceae</taxon>
        <taxon>Pseudonocardia</taxon>
    </lineage>
</organism>
<dbReference type="PANTHER" id="PTHR11795">
    <property type="entry name" value="BRANCHED-CHAIN AMINO ACID TRANSPORT SYSTEM PERMEASE PROTEIN LIVH"/>
    <property type="match status" value="1"/>
</dbReference>
<dbReference type="InterPro" id="IPR001851">
    <property type="entry name" value="ABC_transp_permease"/>
</dbReference>
<gene>
    <name evidence="10" type="ORF">ACFQH9_19120</name>
</gene>
<keyword evidence="11" id="KW-1185">Reference proteome</keyword>
<evidence type="ECO:0000256" key="9">
    <source>
        <dbReference type="SAM" id="Phobius"/>
    </source>
</evidence>
<protein>
    <submittedName>
        <fullName evidence="10">Branched-chain amino acid ABC transporter permease</fullName>
    </submittedName>
</protein>
<dbReference type="InterPro" id="IPR052157">
    <property type="entry name" value="BCAA_transport_permease"/>
</dbReference>
<dbReference type="PANTHER" id="PTHR11795:SF450">
    <property type="entry name" value="ABC TRANSPORTER PERMEASE PROTEIN"/>
    <property type="match status" value="1"/>
</dbReference>
<keyword evidence="5" id="KW-0029">Amino-acid transport</keyword>
<name>A0ABW1IBL3_9PSEU</name>
<evidence type="ECO:0000256" key="4">
    <source>
        <dbReference type="ARBA" id="ARBA00022692"/>
    </source>
</evidence>
<dbReference type="CDD" id="cd06582">
    <property type="entry name" value="TM_PBP1_LivH_like"/>
    <property type="match status" value="1"/>
</dbReference>
<evidence type="ECO:0000256" key="5">
    <source>
        <dbReference type="ARBA" id="ARBA00022970"/>
    </source>
</evidence>
<feature type="transmembrane region" description="Helical" evidence="9">
    <location>
        <begin position="64"/>
        <end position="82"/>
    </location>
</feature>
<keyword evidence="2" id="KW-0813">Transport</keyword>
<dbReference type="Proteomes" id="UP001596119">
    <property type="component" value="Unassembled WGS sequence"/>
</dbReference>
<evidence type="ECO:0000256" key="1">
    <source>
        <dbReference type="ARBA" id="ARBA00004651"/>
    </source>
</evidence>
<reference evidence="11" key="1">
    <citation type="journal article" date="2019" name="Int. J. Syst. Evol. Microbiol.">
        <title>The Global Catalogue of Microorganisms (GCM) 10K type strain sequencing project: providing services to taxonomists for standard genome sequencing and annotation.</title>
        <authorList>
            <consortium name="The Broad Institute Genomics Platform"/>
            <consortium name="The Broad Institute Genome Sequencing Center for Infectious Disease"/>
            <person name="Wu L."/>
            <person name="Ma J."/>
        </authorList>
    </citation>
    <scope>NUCLEOTIDE SEQUENCE [LARGE SCALE GENOMIC DNA]</scope>
    <source>
        <strain evidence="11">CGMCC 4.7397</strain>
    </source>
</reference>
<proteinExistence type="inferred from homology"/>
<comment type="similarity">
    <text evidence="8">Belongs to the binding-protein-dependent transport system permease family. LivHM subfamily.</text>
</comment>
<feature type="transmembrane region" description="Helical" evidence="9">
    <location>
        <begin position="136"/>
        <end position="165"/>
    </location>
</feature>
<feature type="transmembrane region" description="Helical" evidence="9">
    <location>
        <begin position="94"/>
        <end position="116"/>
    </location>
</feature>
<dbReference type="RefSeq" id="WP_379567517.1">
    <property type="nucleotide sequence ID" value="NZ_JBHSQK010000047.1"/>
</dbReference>
<evidence type="ECO:0000256" key="7">
    <source>
        <dbReference type="ARBA" id="ARBA00023136"/>
    </source>
</evidence>
<comment type="subcellular location">
    <subcellularLocation>
        <location evidence="1">Cell membrane</location>
        <topology evidence="1">Multi-pass membrane protein</topology>
    </subcellularLocation>
</comment>
<dbReference type="EMBL" id="JBHSQK010000047">
    <property type="protein sequence ID" value="MFC5950383.1"/>
    <property type="molecule type" value="Genomic_DNA"/>
</dbReference>
<keyword evidence="3" id="KW-1003">Cell membrane</keyword>
<sequence length="296" mass="29972">MDLIDTLVRGLQSGAIYALVAIGLNIVFATTNVFNFAHGELVMLGGVAGVLLWTSAGIPVVLALLGAVALAAVLGAVTDLVAVRPAVRSQAASVWVLSTFGFAIILQTVTTLVVTAEPGSPPSRPFPNFWPGPESFTVIGLTLSVPRLLMVPAALLVAGLLVWFLRSTETGRGLGAVADDREAAQMRGLPVGRLSLVAFAIGGAVAGLAGFLAGPVTQASVDVGLALTLKGFMAAAIGGIPHIGGALVGGLLLGVVEQAAVTYGDSQLQAPAALVVVLVILVLRPQGLVGRQVRVV</sequence>
<accession>A0ABW1IBL3</accession>
<dbReference type="Pfam" id="PF02653">
    <property type="entry name" value="BPD_transp_2"/>
    <property type="match status" value="1"/>
</dbReference>
<comment type="caution">
    <text evidence="10">The sequence shown here is derived from an EMBL/GenBank/DDBJ whole genome shotgun (WGS) entry which is preliminary data.</text>
</comment>
<evidence type="ECO:0000256" key="3">
    <source>
        <dbReference type="ARBA" id="ARBA00022475"/>
    </source>
</evidence>
<feature type="transmembrane region" description="Helical" evidence="9">
    <location>
        <begin position="15"/>
        <end position="34"/>
    </location>
</feature>
<evidence type="ECO:0000256" key="6">
    <source>
        <dbReference type="ARBA" id="ARBA00022989"/>
    </source>
</evidence>
<evidence type="ECO:0000256" key="2">
    <source>
        <dbReference type="ARBA" id="ARBA00022448"/>
    </source>
</evidence>